<name>A0A0G4H2F5_9ALVE</name>
<evidence type="ECO:0000256" key="1">
    <source>
        <dbReference type="SAM" id="Coils"/>
    </source>
</evidence>
<dbReference type="AlphaFoldDB" id="A0A0G4H2F5"/>
<sequence length="445" mass="48646">MSSIRDGVRRGEPFVDTGVVAEWALSNKTKNRLAHAYYGNGTVEERIEKVEGEIEEVKGEIQKVEKNLLAIDWNETRTPDAHGRLYYKLSEEQLGKKDEQLRKKEEQLRDLLLVEKQQQTSASSGQSAQAVIPEEWSGVGRERGLLAVLGGAVPAKGISGGAGEKRSQKEHWTARNWSGTPGVAVLEAAVLAEGCSGGGRRIGEESSLQDLRRERLEQHLGGRDGCAANLASELQNAHFCDGVRGGEPAEDPGVAACLEERLGRCDGCDARVASELQNAPLCRFRVRGGEPLEKGRDTGVAAEWALSNKTKNRVAHSYYGNSAAPYCKHCGKGPGEPLPCGGNPEGQRMHEYVALPPPPAVPQGLWHVTFTIKHANQVAGLGKFLRDAASRKAALSRHESYPFEFANDGLSSDLVVDFWFDTRPDAHKFCNHVYRRLPDSHRSSV</sequence>
<dbReference type="EMBL" id="CDMZ01001793">
    <property type="protein sequence ID" value="CEM37659.1"/>
    <property type="molecule type" value="Genomic_DNA"/>
</dbReference>
<evidence type="ECO:0000313" key="2">
    <source>
        <dbReference type="EMBL" id="CEM37659.1"/>
    </source>
</evidence>
<keyword evidence="1" id="KW-0175">Coiled coil</keyword>
<gene>
    <name evidence="2" type="ORF">Cvel_24372</name>
</gene>
<reference evidence="2" key="1">
    <citation type="submission" date="2014-11" db="EMBL/GenBank/DDBJ databases">
        <authorList>
            <person name="Otto D Thomas"/>
            <person name="Naeem Raeece"/>
        </authorList>
    </citation>
    <scope>NUCLEOTIDE SEQUENCE</scope>
</reference>
<protein>
    <submittedName>
        <fullName evidence="2">Uncharacterized protein</fullName>
    </submittedName>
</protein>
<accession>A0A0G4H2F5</accession>
<organism evidence="2">
    <name type="scientific">Chromera velia CCMP2878</name>
    <dbReference type="NCBI Taxonomy" id="1169474"/>
    <lineage>
        <taxon>Eukaryota</taxon>
        <taxon>Sar</taxon>
        <taxon>Alveolata</taxon>
        <taxon>Colpodellida</taxon>
        <taxon>Chromeraceae</taxon>
        <taxon>Chromera</taxon>
    </lineage>
</organism>
<feature type="coiled-coil region" evidence="1">
    <location>
        <begin position="40"/>
        <end position="107"/>
    </location>
</feature>
<dbReference type="VEuPathDB" id="CryptoDB:Cvel_24372"/>
<proteinExistence type="predicted"/>